<dbReference type="EMBL" id="WBMS02000061">
    <property type="protein sequence ID" value="MWA07010.1"/>
    <property type="molecule type" value="Genomic_DNA"/>
</dbReference>
<gene>
    <name evidence="2" type="ORF">F8568_043065</name>
</gene>
<evidence type="ECO:0000313" key="2">
    <source>
        <dbReference type="EMBL" id="MWA07010.1"/>
    </source>
</evidence>
<comment type="caution">
    <text evidence="2">The sequence shown here is derived from an EMBL/GenBank/DDBJ whole genome shotgun (WGS) entry which is preliminary data.</text>
</comment>
<dbReference type="AlphaFoldDB" id="A0A6I4MPT6"/>
<dbReference type="InterPro" id="IPR042070">
    <property type="entry name" value="PucR_C-HTH_sf"/>
</dbReference>
<name>A0A6I4MPT6_9ACTN</name>
<sequence length="124" mass="13596">MPLDVATVGGYGILARELSTERIGEIPDVQGLDRLVEVEGPELVRILDAVVATGSMRQAAERVCLHHNSVVRRVAMVECHLGFEITEPYGRNRMFMAVMLRRLRDSAAVVAGVGEEWLPVEPSG</sequence>
<dbReference type="Gene3D" id="1.10.10.2840">
    <property type="entry name" value="PucR C-terminal helix-turn-helix domain"/>
    <property type="match status" value="1"/>
</dbReference>
<dbReference type="RefSeq" id="WP_151599923.1">
    <property type="nucleotide sequence ID" value="NZ_WBMS02000061.1"/>
</dbReference>
<accession>A0A6I4MPT6</accession>
<protein>
    <submittedName>
        <fullName evidence="2">LysR family transcriptional regulator</fullName>
    </submittedName>
</protein>
<dbReference type="Pfam" id="PF00126">
    <property type="entry name" value="HTH_1"/>
    <property type="match status" value="1"/>
</dbReference>
<dbReference type="InterPro" id="IPR000847">
    <property type="entry name" value="LysR_HTH_N"/>
</dbReference>
<reference evidence="2" key="1">
    <citation type="submission" date="2019-12" db="EMBL/GenBank/DDBJ databases">
        <title>Actinomadura physcomitrii sp. nov., a novel actinomycete isolated from moss [Physcomitrium sphaericum (Ludw) Fuernr].</title>
        <authorList>
            <person name="Zhuang X."/>
        </authorList>
    </citation>
    <scope>NUCLEOTIDE SEQUENCE [LARGE SCALE GENOMIC DNA]</scope>
    <source>
        <strain evidence="2">LD22</strain>
    </source>
</reference>
<feature type="domain" description="HTH lysR-type" evidence="1">
    <location>
        <begin position="43"/>
        <end position="88"/>
    </location>
</feature>
<dbReference type="SUPFAM" id="SSF46785">
    <property type="entry name" value="Winged helix' DNA-binding domain"/>
    <property type="match status" value="1"/>
</dbReference>
<keyword evidence="3" id="KW-1185">Reference proteome</keyword>
<dbReference type="GO" id="GO:0003700">
    <property type="term" value="F:DNA-binding transcription factor activity"/>
    <property type="evidence" value="ECO:0007669"/>
    <property type="project" value="InterPro"/>
</dbReference>
<dbReference type="Proteomes" id="UP000462055">
    <property type="component" value="Unassembled WGS sequence"/>
</dbReference>
<evidence type="ECO:0000313" key="3">
    <source>
        <dbReference type="Proteomes" id="UP000462055"/>
    </source>
</evidence>
<proteinExistence type="predicted"/>
<evidence type="ECO:0000259" key="1">
    <source>
        <dbReference type="Pfam" id="PF00126"/>
    </source>
</evidence>
<dbReference type="InterPro" id="IPR036390">
    <property type="entry name" value="WH_DNA-bd_sf"/>
</dbReference>
<organism evidence="2 3">
    <name type="scientific">Actinomadura physcomitrii</name>
    <dbReference type="NCBI Taxonomy" id="2650748"/>
    <lineage>
        <taxon>Bacteria</taxon>
        <taxon>Bacillati</taxon>
        <taxon>Actinomycetota</taxon>
        <taxon>Actinomycetes</taxon>
        <taxon>Streptosporangiales</taxon>
        <taxon>Thermomonosporaceae</taxon>
        <taxon>Actinomadura</taxon>
    </lineage>
</organism>